<dbReference type="Gene3D" id="1.20.59.20">
    <property type="match status" value="1"/>
</dbReference>
<dbReference type="GO" id="GO:0032267">
    <property type="term" value="F:tRNA(Ile)-lysidine synthase activity"/>
    <property type="evidence" value="ECO:0007669"/>
    <property type="project" value="UniProtKB-EC"/>
</dbReference>
<evidence type="ECO:0000313" key="2">
    <source>
        <dbReference type="EMBL" id="VAW82146.1"/>
    </source>
</evidence>
<dbReference type="Pfam" id="PF11734">
    <property type="entry name" value="TilS_C"/>
    <property type="match status" value="1"/>
</dbReference>
<dbReference type="InterPro" id="IPR015262">
    <property type="entry name" value="tRNA_Ile_lys_synt_subst-bd"/>
</dbReference>
<dbReference type="EC" id="6.3.4.19" evidence="2"/>
<dbReference type="InterPro" id="IPR012796">
    <property type="entry name" value="Lysidine-tRNA-synth_C"/>
</dbReference>
<dbReference type="SUPFAM" id="SSF82829">
    <property type="entry name" value="MesJ substrate recognition domain-like"/>
    <property type="match status" value="1"/>
</dbReference>
<protein>
    <submittedName>
        <fullName evidence="2">tRNA(Ile)-lysidine synthetase</fullName>
        <ecNumber evidence="2">6.3.4.19</ecNumber>
    </submittedName>
</protein>
<sequence length="182" mass="20395">RFWIHQQGFAMPSQAVLERIRTEMLFSRDDAQPVVRWGEAELRRYRGELYLMQALPSHDTELCIHWDLQDSLALNTAGGVLLSRPVKGQGLCLPDGMARVDVRFRHGGESLRLPGASHQRTLKNLLQEHAVPDWERERLPLLYAGDTLVAVPGIAVCEGFQAQAGQAGFVLDWSRLSPSVAE</sequence>
<feature type="domain" description="Lysidine-tRNA(Ile) synthetase C-terminal" evidence="1">
    <location>
        <begin position="100"/>
        <end position="173"/>
    </location>
</feature>
<dbReference type="NCBIfam" id="TIGR02433">
    <property type="entry name" value="lysidine_TilS_C"/>
    <property type="match status" value="1"/>
</dbReference>
<dbReference type="SMART" id="SM00977">
    <property type="entry name" value="TilS_C"/>
    <property type="match status" value="1"/>
</dbReference>
<evidence type="ECO:0000259" key="1">
    <source>
        <dbReference type="SMART" id="SM00977"/>
    </source>
</evidence>
<accession>A0A3B0ZNH0</accession>
<dbReference type="EMBL" id="UOFM01000452">
    <property type="protein sequence ID" value="VAW82146.1"/>
    <property type="molecule type" value="Genomic_DNA"/>
</dbReference>
<reference evidence="2" key="1">
    <citation type="submission" date="2018-06" db="EMBL/GenBank/DDBJ databases">
        <authorList>
            <person name="Zhirakovskaya E."/>
        </authorList>
    </citation>
    <scope>NUCLEOTIDE SEQUENCE</scope>
</reference>
<organism evidence="2">
    <name type="scientific">hydrothermal vent metagenome</name>
    <dbReference type="NCBI Taxonomy" id="652676"/>
    <lineage>
        <taxon>unclassified sequences</taxon>
        <taxon>metagenomes</taxon>
        <taxon>ecological metagenomes</taxon>
    </lineage>
</organism>
<dbReference type="GO" id="GO:0005524">
    <property type="term" value="F:ATP binding"/>
    <property type="evidence" value="ECO:0007669"/>
    <property type="project" value="InterPro"/>
</dbReference>
<keyword evidence="2" id="KW-0436">Ligase</keyword>
<feature type="non-terminal residue" evidence="2">
    <location>
        <position position="1"/>
    </location>
</feature>
<dbReference type="GO" id="GO:0008033">
    <property type="term" value="P:tRNA processing"/>
    <property type="evidence" value="ECO:0007669"/>
    <property type="project" value="InterPro"/>
</dbReference>
<gene>
    <name evidence="2" type="ORF">MNBD_GAMMA14-1056</name>
</gene>
<dbReference type="SUPFAM" id="SSF56037">
    <property type="entry name" value="PheT/TilS domain"/>
    <property type="match status" value="1"/>
</dbReference>
<proteinExistence type="predicted"/>
<dbReference type="Pfam" id="PF09179">
    <property type="entry name" value="TilS"/>
    <property type="match status" value="1"/>
</dbReference>
<dbReference type="AlphaFoldDB" id="A0A3B0ZNH0"/>
<name>A0A3B0ZNH0_9ZZZZ</name>
<dbReference type="GO" id="GO:0005737">
    <property type="term" value="C:cytoplasm"/>
    <property type="evidence" value="ECO:0007669"/>
    <property type="project" value="InterPro"/>
</dbReference>